<evidence type="ECO:0000259" key="2">
    <source>
        <dbReference type="Pfam" id="PF08389"/>
    </source>
</evidence>
<dbReference type="STRING" id="564608.C1MPV1"/>
<dbReference type="SUPFAM" id="SSF48371">
    <property type="entry name" value="ARM repeat"/>
    <property type="match status" value="1"/>
</dbReference>
<gene>
    <name evidence="4" type="ORF">MICPUCDRAFT_57048</name>
</gene>
<dbReference type="InterPro" id="IPR013598">
    <property type="entry name" value="Exportin-1/Importin-b-like"/>
</dbReference>
<dbReference type="InterPro" id="IPR011989">
    <property type="entry name" value="ARM-like"/>
</dbReference>
<dbReference type="GeneID" id="9683043"/>
<dbReference type="GO" id="GO:0042565">
    <property type="term" value="C:RNA nuclear export complex"/>
    <property type="evidence" value="ECO:0007669"/>
    <property type="project" value="TreeGrafter"/>
</dbReference>
<evidence type="ECO:0000313" key="4">
    <source>
        <dbReference type="EMBL" id="EEH57963.1"/>
    </source>
</evidence>
<dbReference type="eggNOG" id="KOG2020">
    <property type="taxonomic scope" value="Eukaryota"/>
</dbReference>
<accession>C1MPV1</accession>
<name>C1MPV1_MICPC</name>
<feature type="region of interest" description="Disordered" evidence="1">
    <location>
        <begin position="1031"/>
        <end position="1058"/>
    </location>
</feature>
<dbReference type="Proteomes" id="UP000001876">
    <property type="component" value="Unassembled WGS sequence"/>
</dbReference>
<feature type="compositionally biased region" description="Gly residues" evidence="1">
    <location>
        <begin position="1043"/>
        <end position="1058"/>
    </location>
</feature>
<sequence length="1378" mass="141685">MATVEQYLSVLAGAQSATNADAQRAAAQMQIELKQGDPRRAIAVCMTLITPGQPIEARHFGYGVLQHVVAKRMDEFTPDERNQLAKVTFDNLAACGNAPANAPEPFMIKSKVATLMAEIVRRQGASLWTSLMPDLAAGANSESAHLTELCALVMRYVAEDVAVYNDDLIGGRMKELLFGLTSTLPQVLPALYRVLETHYARAVNAVAAGDTQGAKSHAAAVSAALSASAVYTEWAPLAPLFRSGLVDACGHFLASSEFRASACEVLRHLTHRRRGDTVNGAIKDAANANANANASGGGSGPEADAAADAAAVVAGLVGMCRSLGVAAQHVLQAPPAEGGSEELEYARRLTECMASLATNHLAVVPDPALRAAFLEALLGLTKYPSLAVLGAAIPAWPGLLRGMGAELPGAFQRPDGKGPGSGVYGAQQAQTQASAAAADVSSSSSAAAGAAKLPDGAVVALLETTRTWLEQGAGVAQGLSSAGVPTAMGDQWEQEYESRDELREAWVTLRARLMEVTKLCTALEPNAAASSAASRVSTTLAWLAPGAPLDANAASAEGRSAIDDAIGASLEGVVSFIEPVVQALPLTGAAAASTTPALESMLTSLLAIDLKSPVAVSQLARLLEALGRAALVRSEAASALLNRLFALLGSLPVEDAGAPPVRAKAAMLAGRTVQAARQRVCAAVLGVCAAAPNVFNAHLEAFANQVEGLRANGQLSGVERGSLAEALLAVAGPSGPARVRDVLRWLLEPVRARWVPAPGAASGDIAALASLAELAKGETGGSNGGSQGLSAAHWELFHDVQLAERCLRRSGGDHEPSASAEKKSTTAAANIPAGLVQPVDPPPPVEECPAADHLEWVLTMCNALCASVHRVWTPRGHEEARAVGLDRALAMSPEEQAAHLVHGPARTFALSGGGSPPPSATVTATRDWLRGLRDAAYAMMTLLSTHAPGAFYPSESVARAVSDAAYRDLQHMHDRHARFLLHALARPVLGRCPAAHRPLWHAALTSTLSPMMTERLARAWAKVKAATELSKEERERDLTHAAGAGGISGGGSGGGENTGGGSIVLEDLIHERVTRDLSRDYCALLELIAIPEGTFGRKTKGSGLTGHLAGVVGGGNDSPKGGGAKGSAMDASTAHGGGKHVRDWMRAVAAVDASGAPARGAISTATAALSWGDSEAVGRALHFLRGVTACAAAPDGDQSLRETAGAEILPACIGGLSVPSNSSHQARSVMFVHWSPYDRVRVVNAAELLGLIRDAVVHLLPITHSVSAVLLGLPGMTSEGLSGVLTDLASIRSEKKAANRVKEMLLQAAGGPDALRAFAEAKAAATSVGAIQVPVVQAPRAAAAAAAAAAGVASQTWSEEDVNAIGLNPLTANVRATQ</sequence>
<dbReference type="OrthoDB" id="507337at2759"/>
<feature type="domain" description="Exportin-1/Importin-beta-like" evidence="2">
    <location>
        <begin position="107"/>
        <end position="266"/>
    </location>
</feature>
<dbReference type="PANTHER" id="PTHR11223">
    <property type="entry name" value="EXPORTIN 1/5"/>
    <property type="match status" value="1"/>
</dbReference>
<dbReference type="GO" id="GO:0003723">
    <property type="term" value="F:RNA binding"/>
    <property type="evidence" value="ECO:0007669"/>
    <property type="project" value="TreeGrafter"/>
</dbReference>
<dbReference type="Pfam" id="PF19273">
    <property type="entry name" value="Exportin-5"/>
    <property type="match status" value="1"/>
</dbReference>
<dbReference type="OMA" id="IAKRSWG"/>
<dbReference type="GO" id="GO:0006405">
    <property type="term" value="P:RNA export from nucleus"/>
    <property type="evidence" value="ECO:0007669"/>
    <property type="project" value="TreeGrafter"/>
</dbReference>
<dbReference type="GO" id="GO:0005049">
    <property type="term" value="F:nuclear export signal receptor activity"/>
    <property type="evidence" value="ECO:0007669"/>
    <property type="project" value="InterPro"/>
</dbReference>
<dbReference type="KEGG" id="mpp:MICPUCDRAFT_57048"/>
<feature type="compositionally biased region" description="Gly residues" evidence="1">
    <location>
        <begin position="1112"/>
        <end position="1125"/>
    </location>
</feature>
<protein>
    <submittedName>
        <fullName evidence="4">Predicted protein</fullName>
    </submittedName>
</protein>
<feature type="domain" description="Exportin-5 C-terminal" evidence="3">
    <location>
        <begin position="341"/>
        <end position="1311"/>
    </location>
</feature>
<dbReference type="GO" id="GO:0006611">
    <property type="term" value="P:protein export from nucleus"/>
    <property type="evidence" value="ECO:0007669"/>
    <property type="project" value="InterPro"/>
</dbReference>
<dbReference type="GO" id="GO:0005634">
    <property type="term" value="C:nucleus"/>
    <property type="evidence" value="ECO:0007669"/>
    <property type="project" value="TreeGrafter"/>
</dbReference>
<organism evidence="5">
    <name type="scientific">Micromonas pusilla (strain CCMP1545)</name>
    <name type="common">Picoplanktonic green alga</name>
    <dbReference type="NCBI Taxonomy" id="564608"/>
    <lineage>
        <taxon>Eukaryota</taxon>
        <taxon>Viridiplantae</taxon>
        <taxon>Chlorophyta</taxon>
        <taxon>Mamiellophyceae</taxon>
        <taxon>Mamiellales</taxon>
        <taxon>Mamiellaceae</taxon>
        <taxon>Micromonas</taxon>
    </lineage>
</organism>
<reference evidence="4 5" key="1">
    <citation type="journal article" date="2009" name="Science">
        <title>Green evolution and dynamic adaptations revealed by genomes of the marine picoeukaryotes Micromonas.</title>
        <authorList>
            <person name="Worden A.Z."/>
            <person name="Lee J.H."/>
            <person name="Mock T."/>
            <person name="Rouze P."/>
            <person name="Simmons M.P."/>
            <person name="Aerts A.L."/>
            <person name="Allen A.E."/>
            <person name="Cuvelier M.L."/>
            <person name="Derelle E."/>
            <person name="Everett M.V."/>
            <person name="Foulon E."/>
            <person name="Grimwood J."/>
            <person name="Gundlach H."/>
            <person name="Henrissat B."/>
            <person name="Napoli C."/>
            <person name="McDonald S.M."/>
            <person name="Parker M.S."/>
            <person name="Rombauts S."/>
            <person name="Salamov A."/>
            <person name="Von Dassow P."/>
            <person name="Badger J.H."/>
            <person name="Coutinho P.M."/>
            <person name="Demir E."/>
            <person name="Dubchak I."/>
            <person name="Gentemann C."/>
            <person name="Eikrem W."/>
            <person name="Gready J.E."/>
            <person name="John U."/>
            <person name="Lanier W."/>
            <person name="Lindquist E.A."/>
            <person name="Lucas S."/>
            <person name="Mayer K.F."/>
            <person name="Moreau H."/>
            <person name="Not F."/>
            <person name="Otillar R."/>
            <person name="Panaud O."/>
            <person name="Pangilinan J."/>
            <person name="Paulsen I."/>
            <person name="Piegu B."/>
            <person name="Poliakov A."/>
            <person name="Robbens S."/>
            <person name="Schmutz J."/>
            <person name="Toulza E."/>
            <person name="Wyss T."/>
            <person name="Zelensky A."/>
            <person name="Zhou K."/>
            <person name="Armbrust E.V."/>
            <person name="Bhattacharya D."/>
            <person name="Goodenough U.W."/>
            <person name="Van de Peer Y."/>
            <person name="Grigoriev I.V."/>
        </authorList>
    </citation>
    <scope>NUCLEOTIDE SEQUENCE [LARGE SCALE GENOMIC DNA]</scope>
    <source>
        <strain evidence="4 5">CCMP1545</strain>
    </source>
</reference>
<keyword evidence="5" id="KW-1185">Reference proteome</keyword>
<dbReference type="InterPro" id="IPR016024">
    <property type="entry name" value="ARM-type_fold"/>
</dbReference>
<dbReference type="EMBL" id="GG663738">
    <property type="protein sequence ID" value="EEH57963.1"/>
    <property type="molecule type" value="Genomic_DNA"/>
</dbReference>
<dbReference type="GO" id="GO:0005737">
    <property type="term" value="C:cytoplasm"/>
    <property type="evidence" value="ECO:0007669"/>
    <property type="project" value="TreeGrafter"/>
</dbReference>
<dbReference type="PANTHER" id="PTHR11223:SF3">
    <property type="entry name" value="EXPORTIN-5"/>
    <property type="match status" value="1"/>
</dbReference>
<feature type="region of interest" description="Disordered" evidence="1">
    <location>
        <begin position="1112"/>
        <end position="1138"/>
    </location>
</feature>
<dbReference type="Pfam" id="PF08389">
    <property type="entry name" value="Xpo1"/>
    <property type="match status" value="1"/>
</dbReference>
<proteinExistence type="predicted"/>
<evidence type="ECO:0000256" key="1">
    <source>
        <dbReference type="SAM" id="MobiDB-lite"/>
    </source>
</evidence>
<evidence type="ECO:0000259" key="3">
    <source>
        <dbReference type="Pfam" id="PF19273"/>
    </source>
</evidence>
<dbReference type="InterPro" id="IPR045478">
    <property type="entry name" value="Exportin-5_C"/>
</dbReference>
<dbReference type="Gene3D" id="1.25.10.10">
    <property type="entry name" value="Leucine-rich Repeat Variant"/>
    <property type="match status" value="2"/>
</dbReference>
<evidence type="ECO:0000313" key="5">
    <source>
        <dbReference type="Proteomes" id="UP000001876"/>
    </source>
</evidence>
<dbReference type="InterPro" id="IPR045065">
    <property type="entry name" value="XPO1/5"/>
</dbReference>
<dbReference type="RefSeq" id="XP_003058012.1">
    <property type="nucleotide sequence ID" value="XM_003057966.1"/>
</dbReference>